<evidence type="ECO:0000313" key="2">
    <source>
        <dbReference type="EMBL" id="KAJ0187153.1"/>
    </source>
</evidence>
<reference evidence="2 3" key="1">
    <citation type="journal article" date="2017" name="Nat. Commun.">
        <title>Genome assembly with in vitro proximity ligation data and whole-genome triplication in lettuce.</title>
        <authorList>
            <person name="Reyes-Chin-Wo S."/>
            <person name="Wang Z."/>
            <person name="Yang X."/>
            <person name="Kozik A."/>
            <person name="Arikit S."/>
            <person name="Song C."/>
            <person name="Xia L."/>
            <person name="Froenicke L."/>
            <person name="Lavelle D.O."/>
            <person name="Truco M.J."/>
            <person name="Xia R."/>
            <person name="Zhu S."/>
            <person name="Xu C."/>
            <person name="Xu H."/>
            <person name="Xu X."/>
            <person name="Cox K."/>
            <person name="Korf I."/>
            <person name="Meyers B.C."/>
            <person name="Michelmore R.W."/>
        </authorList>
    </citation>
    <scope>NUCLEOTIDE SEQUENCE [LARGE SCALE GENOMIC DNA]</scope>
    <source>
        <strain evidence="3">cv. Salinas</strain>
        <tissue evidence="2">Seedlings</tissue>
    </source>
</reference>
<sequence length="89" mass="9554">MGMLQVKTQRLSLTFTNGFTSEGERLSKKQKASQGDGVNAAQEGGSQKPTNDGVQKLSRKHISVTCSKCKNKGHNSRTCKGQGGNQSKK</sequence>
<proteinExistence type="predicted"/>
<dbReference type="AlphaFoldDB" id="A0A9R1UHA1"/>
<comment type="caution">
    <text evidence="2">The sequence shown here is derived from an EMBL/GenBank/DDBJ whole genome shotgun (WGS) entry which is preliminary data.</text>
</comment>
<feature type="region of interest" description="Disordered" evidence="1">
    <location>
        <begin position="20"/>
        <end position="89"/>
    </location>
</feature>
<keyword evidence="3" id="KW-1185">Reference proteome</keyword>
<evidence type="ECO:0000256" key="1">
    <source>
        <dbReference type="SAM" id="MobiDB-lite"/>
    </source>
</evidence>
<dbReference type="Proteomes" id="UP000235145">
    <property type="component" value="Unassembled WGS sequence"/>
</dbReference>
<feature type="compositionally biased region" description="Polar residues" evidence="1">
    <location>
        <begin position="44"/>
        <end position="53"/>
    </location>
</feature>
<evidence type="ECO:0008006" key="4">
    <source>
        <dbReference type="Google" id="ProtNLM"/>
    </source>
</evidence>
<gene>
    <name evidence="2" type="ORF">LSAT_V11C900465110</name>
</gene>
<protein>
    <recommendedName>
        <fullName evidence="4">CCHC-type domain-containing protein</fullName>
    </recommendedName>
</protein>
<organism evidence="2 3">
    <name type="scientific">Lactuca sativa</name>
    <name type="common">Garden lettuce</name>
    <dbReference type="NCBI Taxonomy" id="4236"/>
    <lineage>
        <taxon>Eukaryota</taxon>
        <taxon>Viridiplantae</taxon>
        <taxon>Streptophyta</taxon>
        <taxon>Embryophyta</taxon>
        <taxon>Tracheophyta</taxon>
        <taxon>Spermatophyta</taxon>
        <taxon>Magnoliopsida</taxon>
        <taxon>eudicotyledons</taxon>
        <taxon>Gunneridae</taxon>
        <taxon>Pentapetalae</taxon>
        <taxon>asterids</taxon>
        <taxon>campanulids</taxon>
        <taxon>Asterales</taxon>
        <taxon>Asteraceae</taxon>
        <taxon>Cichorioideae</taxon>
        <taxon>Cichorieae</taxon>
        <taxon>Lactucinae</taxon>
        <taxon>Lactuca</taxon>
    </lineage>
</organism>
<evidence type="ECO:0000313" key="3">
    <source>
        <dbReference type="Proteomes" id="UP000235145"/>
    </source>
</evidence>
<dbReference type="EMBL" id="NBSK02000009">
    <property type="protein sequence ID" value="KAJ0187153.1"/>
    <property type="molecule type" value="Genomic_DNA"/>
</dbReference>
<name>A0A9R1UHA1_LACSA</name>
<accession>A0A9R1UHA1</accession>